<dbReference type="Pfam" id="PF13628">
    <property type="entry name" value="DUF4142"/>
    <property type="match status" value="1"/>
</dbReference>
<evidence type="ECO:0000313" key="3">
    <source>
        <dbReference type="EMBL" id="PTX11343.1"/>
    </source>
</evidence>
<dbReference type="EMBL" id="QBKI01000015">
    <property type="protein sequence ID" value="PTX11343.1"/>
    <property type="molecule type" value="Genomic_DNA"/>
</dbReference>
<dbReference type="OrthoDB" id="883203at2"/>
<feature type="domain" description="DUF4142" evidence="2">
    <location>
        <begin position="34"/>
        <end position="175"/>
    </location>
</feature>
<dbReference type="InterPro" id="IPR012347">
    <property type="entry name" value="Ferritin-like"/>
</dbReference>
<dbReference type="RefSeq" id="WP_108213823.1">
    <property type="nucleotide sequence ID" value="NZ_QBKI01000015.1"/>
</dbReference>
<protein>
    <submittedName>
        <fullName evidence="3">Putative membrane protein</fullName>
    </submittedName>
</protein>
<name>A0A2T5Y4Y7_9BACT</name>
<feature type="signal peptide" evidence="1">
    <location>
        <begin position="1"/>
        <end position="27"/>
    </location>
</feature>
<sequence>MKAVSSTTLWATGILLFVALLAAPASAQESPKLSDAEVASVAVIANQIDIDQARLAQERSENEAVLQFAQTMINDHEAVIKQATDLVQKLGVTPQENAVGKQLQDDAAKTAKMLKTKSGAAFDKAYVENEVAYHQAVISAVEDLLIPESENEELRGLLESIVPALQTHLEHAQMLQNQLNEK</sequence>
<accession>A0A2T5Y4Y7</accession>
<proteinExistence type="predicted"/>
<dbReference type="Gene3D" id="1.20.1260.10">
    <property type="match status" value="1"/>
</dbReference>
<keyword evidence="1" id="KW-0732">Signal</keyword>
<keyword evidence="4" id="KW-1185">Reference proteome</keyword>
<dbReference type="PANTHER" id="PTHR38593">
    <property type="entry name" value="BLR2558 PROTEIN"/>
    <property type="match status" value="1"/>
</dbReference>
<gene>
    <name evidence="3" type="ORF">C8N40_11518</name>
</gene>
<organism evidence="3 4">
    <name type="scientific">Pontibacter mucosus</name>
    <dbReference type="NCBI Taxonomy" id="1649266"/>
    <lineage>
        <taxon>Bacteria</taxon>
        <taxon>Pseudomonadati</taxon>
        <taxon>Bacteroidota</taxon>
        <taxon>Cytophagia</taxon>
        <taxon>Cytophagales</taxon>
        <taxon>Hymenobacteraceae</taxon>
        <taxon>Pontibacter</taxon>
    </lineage>
</organism>
<dbReference type="InterPro" id="IPR025419">
    <property type="entry name" value="DUF4142"/>
</dbReference>
<evidence type="ECO:0000256" key="1">
    <source>
        <dbReference type="SAM" id="SignalP"/>
    </source>
</evidence>
<comment type="caution">
    <text evidence="3">The sequence shown here is derived from an EMBL/GenBank/DDBJ whole genome shotgun (WGS) entry which is preliminary data.</text>
</comment>
<feature type="chain" id="PRO_5015457181" evidence="1">
    <location>
        <begin position="28"/>
        <end position="182"/>
    </location>
</feature>
<evidence type="ECO:0000313" key="4">
    <source>
        <dbReference type="Proteomes" id="UP000244225"/>
    </source>
</evidence>
<reference evidence="3 4" key="1">
    <citation type="submission" date="2018-04" db="EMBL/GenBank/DDBJ databases">
        <title>Genomic Encyclopedia of Archaeal and Bacterial Type Strains, Phase II (KMG-II): from individual species to whole genera.</title>
        <authorList>
            <person name="Goeker M."/>
        </authorList>
    </citation>
    <scope>NUCLEOTIDE SEQUENCE [LARGE SCALE GENOMIC DNA]</scope>
    <source>
        <strain evidence="3 4">DSM 100162</strain>
    </source>
</reference>
<dbReference type="PANTHER" id="PTHR38593:SF1">
    <property type="entry name" value="BLR2558 PROTEIN"/>
    <property type="match status" value="1"/>
</dbReference>
<dbReference type="AlphaFoldDB" id="A0A2T5Y4Y7"/>
<dbReference type="Proteomes" id="UP000244225">
    <property type="component" value="Unassembled WGS sequence"/>
</dbReference>
<evidence type="ECO:0000259" key="2">
    <source>
        <dbReference type="Pfam" id="PF13628"/>
    </source>
</evidence>